<keyword evidence="2" id="KW-0812">Transmembrane</keyword>
<dbReference type="AlphaFoldDB" id="A0A4S8JNN4"/>
<comment type="caution">
    <text evidence="3">The sequence shown here is derived from an EMBL/GenBank/DDBJ whole genome shotgun (WGS) entry which is preliminary data.</text>
</comment>
<sequence length="340" mass="36546">MMVDPPPPADERSGTPPVATALSIPRRIRAPPFRLLPNGPATTPPPPSSWLEIRLFYVRISPCAVDAVPPHLTLSHLRREMGDALEINGARVPASDTTAIPLRRDRLDRGAAEVTYVSTDSVRITGAVDFEVCDDRGNLILCGSLQRLEAPWSNGVIAVDNHHGSSDKDRKTGWGMDCYPAASAGASSFVQPKLGIVFPSIEVYVAGCSAAAPLILTQTLQVSPRRKAVKPGTLGSIPEDEETTEHEKKVNNDTLVQQRASSSLAAEEEAGGYDSDFGVAHSYHPEGWSSEEDGQLSWFNSGVRVGVGIGLGMCVGIGIGVGLLMRSYQATTRSFKRRFF</sequence>
<evidence type="ECO:0000313" key="3">
    <source>
        <dbReference type="EMBL" id="THU63359.1"/>
    </source>
</evidence>
<accession>A0A4S8JNN4</accession>
<evidence type="ECO:0000256" key="1">
    <source>
        <dbReference type="SAM" id="MobiDB-lite"/>
    </source>
</evidence>
<reference evidence="3 4" key="1">
    <citation type="journal article" date="2019" name="Nat. Plants">
        <title>Genome sequencing of Musa balbisiana reveals subgenome evolution and function divergence in polyploid bananas.</title>
        <authorList>
            <person name="Yao X."/>
        </authorList>
    </citation>
    <scope>NUCLEOTIDE SEQUENCE [LARGE SCALE GENOMIC DNA]</scope>
    <source>
        <strain evidence="4">cv. DH-PKW</strain>
        <tissue evidence="3">Leaves</tissue>
    </source>
</reference>
<evidence type="ECO:0000256" key="2">
    <source>
        <dbReference type="SAM" id="Phobius"/>
    </source>
</evidence>
<evidence type="ECO:0000313" key="4">
    <source>
        <dbReference type="Proteomes" id="UP000317650"/>
    </source>
</evidence>
<feature type="region of interest" description="Disordered" evidence="1">
    <location>
        <begin position="227"/>
        <end position="261"/>
    </location>
</feature>
<feature type="transmembrane region" description="Helical" evidence="2">
    <location>
        <begin position="305"/>
        <end position="328"/>
    </location>
</feature>
<name>A0A4S8JNN4_MUSBA</name>
<dbReference type="Proteomes" id="UP000317650">
    <property type="component" value="Chromosome 1"/>
</dbReference>
<keyword evidence="4" id="KW-1185">Reference proteome</keyword>
<feature type="region of interest" description="Disordered" evidence="1">
    <location>
        <begin position="1"/>
        <end position="22"/>
    </location>
</feature>
<organism evidence="3 4">
    <name type="scientific">Musa balbisiana</name>
    <name type="common">Banana</name>
    <dbReference type="NCBI Taxonomy" id="52838"/>
    <lineage>
        <taxon>Eukaryota</taxon>
        <taxon>Viridiplantae</taxon>
        <taxon>Streptophyta</taxon>
        <taxon>Embryophyta</taxon>
        <taxon>Tracheophyta</taxon>
        <taxon>Spermatophyta</taxon>
        <taxon>Magnoliopsida</taxon>
        <taxon>Liliopsida</taxon>
        <taxon>Zingiberales</taxon>
        <taxon>Musaceae</taxon>
        <taxon>Musa</taxon>
    </lineage>
</organism>
<dbReference type="PANTHER" id="PTHR37244">
    <property type="entry name" value="NADP-SPECIFIC GLUTAMATE DEHYDROGENASE"/>
    <property type="match status" value="1"/>
</dbReference>
<dbReference type="EMBL" id="PYDT01000004">
    <property type="protein sequence ID" value="THU63359.1"/>
    <property type="molecule type" value="Genomic_DNA"/>
</dbReference>
<proteinExistence type="predicted"/>
<gene>
    <name evidence="3" type="ORF">C4D60_Mb01t14950</name>
</gene>
<keyword evidence="2" id="KW-0472">Membrane</keyword>
<dbReference type="STRING" id="52838.A0A4S8JNN4"/>
<protein>
    <submittedName>
        <fullName evidence="3">Uncharacterized protein</fullName>
    </submittedName>
</protein>
<keyword evidence="2" id="KW-1133">Transmembrane helix</keyword>
<dbReference type="PANTHER" id="PTHR37244:SF1">
    <property type="entry name" value="NADP-SPECIFIC GLUTAMATE DEHYDROGENASE"/>
    <property type="match status" value="1"/>
</dbReference>